<protein>
    <submittedName>
        <fullName evidence="1">Uncharacterized protein</fullName>
    </submittedName>
</protein>
<dbReference type="EMBL" id="CM042051">
    <property type="protein sequence ID" value="KAI3728894.1"/>
    <property type="molecule type" value="Genomic_DNA"/>
</dbReference>
<name>A0ACB9C3N3_ARCLA</name>
<sequence>MEVVAERDTVAKRESETRQRETRGRLRQREIERDRGKSRESRGKSRDEVERYDRSANEQWQWTSSEGQTEG</sequence>
<accession>A0ACB9C3N3</accession>
<evidence type="ECO:0000313" key="2">
    <source>
        <dbReference type="Proteomes" id="UP001055879"/>
    </source>
</evidence>
<reference evidence="2" key="1">
    <citation type="journal article" date="2022" name="Mol. Ecol. Resour.">
        <title>The genomes of chicory, endive, great burdock and yacon provide insights into Asteraceae palaeo-polyploidization history and plant inulin production.</title>
        <authorList>
            <person name="Fan W."/>
            <person name="Wang S."/>
            <person name="Wang H."/>
            <person name="Wang A."/>
            <person name="Jiang F."/>
            <person name="Liu H."/>
            <person name="Zhao H."/>
            <person name="Xu D."/>
            <person name="Zhang Y."/>
        </authorList>
    </citation>
    <scope>NUCLEOTIDE SEQUENCE [LARGE SCALE GENOMIC DNA]</scope>
    <source>
        <strain evidence="2">cv. Niubang</strain>
    </source>
</reference>
<dbReference type="Proteomes" id="UP001055879">
    <property type="component" value="Linkage Group LG05"/>
</dbReference>
<organism evidence="1 2">
    <name type="scientific">Arctium lappa</name>
    <name type="common">Greater burdock</name>
    <name type="synonym">Lappa major</name>
    <dbReference type="NCBI Taxonomy" id="4217"/>
    <lineage>
        <taxon>Eukaryota</taxon>
        <taxon>Viridiplantae</taxon>
        <taxon>Streptophyta</taxon>
        <taxon>Embryophyta</taxon>
        <taxon>Tracheophyta</taxon>
        <taxon>Spermatophyta</taxon>
        <taxon>Magnoliopsida</taxon>
        <taxon>eudicotyledons</taxon>
        <taxon>Gunneridae</taxon>
        <taxon>Pentapetalae</taxon>
        <taxon>asterids</taxon>
        <taxon>campanulids</taxon>
        <taxon>Asterales</taxon>
        <taxon>Asteraceae</taxon>
        <taxon>Carduoideae</taxon>
        <taxon>Cardueae</taxon>
        <taxon>Arctiinae</taxon>
        <taxon>Arctium</taxon>
    </lineage>
</organism>
<gene>
    <name evidence="1" type="ORF">L6452_17539</name>
</gene>
<keyword evidence="2" id="KW-1185">Reference proteome</keyword>
<comment type="caution">
    <text evidence="1">The sequence shown here is derived from an EMBL/GenBank/DDBJ whole genome shotgun (WGS) entry which is preliminary data.</text>
</comment>
<evidence type="ECO:0000313" key="1">
    <source>
        <dbReference type="EMBL" id="KAI3728894.1"/>
    </source>
</evidence>
<proteinExistence type="predicted"/>
<reference evidence="1 2" key="2">
    <citation type="journal article" date="2022" name="Mol. Ecol. Resour.">
        <title>The genomes of chicory, endive, great burdock and yacon provide insights into Asteraceae paleo-polyploidization history and plant inulin production.</title>
        <authorList>
            <person name="Fan W."/>
            <person name="Wang S."/>
            <person name="Wang H."/>
            <person name="Wang A."/>
            <person name="Jiang F."/>
            <person name="Liu H."/>
            <person name="Zhao H."/>
            <person name="Xu D."/>
            <person name="Zhang Y."/>
        </authorList>
    </citation>
    <scope>NUCLEOTIDE SEQUENCE [LARGE SCALE GENOMIC DNA]</scope>
    <source>
        <strain evidence="2">cv. Niubang</strain>
    </source>
</reference>